<dbReference type="Pfam" id="PF04055">
    <property type="entry name" value="Radical_SAM"/>
    <property type="match status" value="1"/>
</dbReference>
<dbReference type="InterPro" id="IPR004559">
    <property type="entry name" value="HemW-like"/>
</dbReference>
<dbReference type="InterPro" id="IPR007197">
    <property type="entry name" value="rSAM"/>
</dbReference>
<dbReference type="InterPro" id="IPR034505">
    <property type="entry name" value="Coproporphyrinogen-III_oxidase"/>
</dbReference>
<evidence type="ECO:0000256" key="2">
    <source>
        <dbReference type="RuleBase" id="RU364116"/>
    </source>
</evidence>
<dbReference type="STRING" id="623280.SAMN05660226_03492"/>
<sequence length="346" mass="39106">MLQAMQREIAMRVRYLNGQPVESIYFGGGTPSLLDADDIRQLIDGVAAHFPVRFDAEITLEANPDDLSNDKLHALKDSPVNRFSIGIQSFFEEDLRWMNRAHTADDAQAAIRRVQDVGYTNVTADLIYGYPLLTTGKWEYNIGKLLEFGVPHISAYSMTVEPQTALAAFIRKGRQPAMDEKQSAAQFEYLMDALHIAGYIHYEISNFAKPGNYARHNSNYWKGVPYLGVGPSAHSFDGQSRQWNVSNNMKYIRAIQAGQLPFEREELSEQDKFNEYVMTALRTIWGLHLDRVEQMFNKQYRDALYSGLQPFIANAEVVLAGEVATLTKKGKLLADYIAAELFVESS</sequence>
<comment type="similarity">
    <text evidence="1">Belongs to the anaerobic coproporphyrinogen-III oxidase family. HemW subfamily.</text>
</comment>
<dbReference type="GO" id="GO:0004109">
    <property type="term" value="F:coproporphyrinogen oxidase activity"/>
    <property type="evidence" value="ECO:0007669"/>
    <property type="project" value="InterPro"/>
</dbReference>
<keyword evidence="2" id="KW-0004">4Fe-4S</keyword>
<dbReference type="Gene3D" id="3.30.750.200">
    <property type="match status" value="1"/>
</dbReference>
<keyword evidence="2" id="KW-0349">Heme</keyword>
<dbReference type="InterPro" id="IPR058240">
    <property type="entry name" value="rSAM_sf"/>
</dbReference>
<name>A0A1T5EPC0_9SPHI</name>
<dbReference type="GO" id="GO:0051539">
    <property type="term" value="F:4 iron, 4 sulfur cluster binding"/>
    <property type="evidence" value="ECO:0007669"/>
    <property type="project" value="UniProtKB-UniRule"/>
</dbReference>
<keyword evidence="2" id="KW-0411">Iron-sulfur</keyword>
<dbReference type="GO" id="GO:0046872">
    <property type="term" value="F:metal ion binding"/>
    <property type="evidence" value="ECO:0007669"/>
    <property type="project" value="UniProtKB-UniRule"/>
</dbReference>
<dbReference type="AlphaFoldDB" id="A0A1T5EPC0"/>
<keyword evidence="2" id="KW-0143">Chaperone</keyword>
<keyword evidence="2" id="KW-0408">Iron</keyword>
<dbReference type="PANTHER" id="PTHR13932">
    <property type="entry name" value="COPROPORPHYRINIGEN III OXIDASE"/>
    <property type="match status" value="1"/>
</dbReference>
<organism evidence="4 5">
    <name type="scientific">Parapedobacter luteus</name>
    <dbReference type="NCBI Taxonomy" id="623280"/>
    <lineage>
        <taxon>Bacteria</taxon>
        <taxon>Pseudomonadati</taxon>
        <taxon>Bacteroidota</taxon>
        <taxon>Sphingobacteriia</taxon>
        <taxon>Sphingobacteriales</taxon>
        <taxon>Sphingobacteriaceae</taxon>
        <taxon>Parapedobacter</taxon>
    </lineage>
</organism>
<evidence type="ECO:0000313" key="5">
    <source>
        <dbReference type="Proteomes" id="UP000190541"/>
    </source>
</evidence>
<keyword evidence="2" id="KW-0949">S-adenosyl-L-methionine</keyword>
<dbReference type="SUPFAM" id="SSF102114">
    <property type="entry name" value="Radical SAM enzymes"/>
    <property type="match status" value="1"/>
</dbReference>
<evidence type="ECO:0000256" key="1">
    <source>
        <dbReference type="ARBA" id="ARBA00006100"/>
    </source>
</evidence>
<comment type="function">
    <text evidence="2">Probably acts as a heme chaperone, transferring heme to an unknown acceptor. Binds one molecule of heme per monomer, possibly covalently. Binds 1 [4Fe-4S] cluster. The cluster is coordinated with 3 cysteines and an exchangeable S-adenosyl-L-methionine.</text>
</comment>
<keyword evidence="5" id="KW-1185">Reference proteome</keyword>
<keyword evidence="2" id="KW-0479">Metal-binding</keyword>
<reference evidence="4 5" key="1">
    <citation type="submission" date="2017-02" db="EMBL/GenBank/DDBJ databases">
        <authorList>
            <person name="Peterson S.W."/>
        </authorList>
    </citation>
    <scope>NUCLEOTIDE SEQUENCE [LARGE SCALE GENOMIC DNA]</scope>
    <source>
        <strain evidence="4 5">DSM 22899</strain>
    </source>
</reference>
<dbReference type="GO" id="GO:0006779">
    <property type="term" value="P:porphyrin-containing compound biosynthetic process"/>
    <property type="evidence" value="ECO:0007669"/>
    <property type="project" value="InterPro"/>
</dbReference>
<dbReference type="PROSITE" id="PS51918">
    <property type="entry name" value="RADICAL_SAM"/>
    <property type="match status" value="1"/>
</dbReference>
<proteinExistence type="inferred from homology"/>
<dbReference type="PANTHER" id="PTHR13932:SF5">
    <property type="entry name" value="RADICAL S-ADENOSYL METHIONINE DOMAIN-CONTAINING PROTEIN 1, MITOCHONDRIAL"/>
    <property type="match status" value="1"/>
</dbReference>
<evidence type="ECO:0000313" key="4">
    <source>
        <dbReference type="EMBL" id="SKB85823.1"/>
    </source>
</evidence>
<comment type="subcellular location">
    <subcellularLocation>
        <location evidence="2">Cytoplasm</location>
    </subcellularLocation>
</comment>
<dbReference type="NCBIfam" id="TIGR00539">
    <property type="entry name" value="hemN_rel"/>
    <property type="match status" value="1"/>
</dbReference>
<gene>
    <name evidence="4" type="ORF">SAMN05660226_03492</name>
</gene>
<dbReference type="InterPro" id="IPR006638">
    <property type="entry name" value="Elp3/MiaA/NifB-like_rSAM"/>
</dbReference>
<protein>
    <recommendedName>
        <fullName evidence="2">Heme chaperone HemW</fullName>
    </recommendedName>
</protein>
<dbReference type="EMBL" id="FUYS01000010">
    <property type="protein sequence ID" value="SKB85823.1"/>
    <property type="molecule type" value="Genomic_DNA"/>
</dbReference>
<evidence type="ECO:0000259" key="3">
    <source>
        <dbReference type="PROSITE" id="PS51918"/>
    </source>
</evidence>
<keyword evidence="2" id="KW-0963">Cytoplasm</keyword>
<dbReference type="CDD" id="cd01335">
    <property type="entry name" value="Radical_SAM"/>
    <property type="match status" value="1"/>
</dbReference>
<dbReference type="SMART" id="SM00729">
    <property type="entry name" value="Elp3"/>
    <property type="match status" value="1"/>
</dbReference>
<dbReference type="GO" id="GO:0005737">
    <property type="term" value="C:cytoplasm"/>
    <property type="evidence" value="ECO:0007669"/>
    <property type="project" value="UniProtKB-SubCell"/>
</dbReference>
<accession>A0A1T5EPC0</accession>
<feature type="domain" description="Radical SAM core" evidence="3">
    <location>
        <begin position="1"/>
        <end position="200"/>
    </location>
</feature>
<dbReference type="Proteomes" id="UP000190541">
    <property type="component" value="Unassembled WGS sequence"/>
</dbReference>